<dbReference type="EMBL" id="QKYT01000343">
    <property type="protein sequence ID" value="RIA86796.1"/>
    <property type="molecule type" value="Genomic_DNA"/>
</dbReference>
<protein>
    <submittedName>
        <fullName evidence="1">Uncharacterized protein</fullName>
    </submittedName>
</protein>
<dbReference type="STRING" id="658196.A0A397SQA0"/>
<gene>
    <name evidence="1" type="ORF">C1645_778724</name>
</gene>
<keyword evidence="2" id="KW-1185">Reference proteome</keyword>
<proteinExistence type="predicted"/>
<name>A0A397SQA0_9GLOM</name>
<accession>A0A397SQA0</accession>
<dbReference type="AlphaFoldDB" id="A0A397SQA0"/>
<dbReference type="Proteomes" id="UP000265703">
    <property type="component" value="Unassembled WGS sequence"/>
</dbReference>
<comment type="caution">
    <text evidence="1">The sequence shown here is derived from an EMBL/GenBank/DDBJ whole genome shotgun (WGS) entry which is preliminary data.</text>
</comment>
<dbReference type="OrthoDB" id="2369838at2759"/>
<sequence>MNFEKKLAERDSRVTDLERKLSERNSAVMDFEKQLADDRAHFKRIKDKMQFNERAKFTIYI</sequence>
<dbReference type="Gene3D" id="1.20.5.490">
    <property type="entry name" value="Single helix bin"/>
    <property type="match status" value="1"/>
</dbReference>
<reference evidence="1 2" key="1">
    <citation type="submission" date="2018-06" db="EMBL/GenBank/DDBJ databases">
        <title>Comparative genomics reveals the genomic features of Rhizophagus irregularis, R. cerebriforme, R. diaphanum and Gigaspora rosea, and their symbiotic lifestyle signature.</title>
        <authorList>
            <person name="Morin E."/>
            <person name="San Clemente H."/>
            <person name="Chen E.C.H."/>
            <person name="De La Providencia I."/>
            <person name="Hainaut M."/>
            <person name="Kuo A."/>
            <person name="Kohler A."/>
            <person name="Murat C."/>
            <person name="Tang N."/>
            <person name="Roy S."/>
            <person name="Loubradou J."/>
            <person name="Henrissat B."/>
            <person name="Grigoriev I.V."/>
            <person name="Corradi N."/>
            <person name="Roux C."/>
            <person name="Martin F.M."/>
        </authorList>
    </citation>
    <scope>NUCLEOTIDE SEQUENCE [LARGE SCALE GENOMIC DNA]</scope>
    <source>
        <strain evidence="1 2">DAOM 227022</strain>
    </source>
</reference>
<organism evidence="1 2">
    <name type="scientific">Glomus cerebriforme</name>
    <dbReference type="NCBI Taxonomy" id="658196"/>
    <lineage>
        <taxon>Eukaryota</taxon>
        <taxon>Fungi</taxon>
        <taxon>Fungi incertae sedis</taxon>
        <taxon>Mucoromycota</taxon>
        <taxon>Glomeromycotina</taxon>
        <taxon>Glomeromycetes</taxon>
        <taxon>Glomerales</taxon>
        <taxon>Glomeraceae</taxon>
        <taxon>Glomus</taxon>
    </lineage>
</organism>
<evidence type="ECO:0000313" key="1">
    <source>
        <dbReference type="EMBL" id="RIA86796.1"/>
    </source>
</evidence>
<evidence type="ECO:0000313" key="2">
    <source>
        <dbReference type="Proteomes" id="UP000265703"/>
    </source>
</evidence>